<dbReference type="PANTHER" id="PTHR31559:SF0">
    <property type="entry name" value="PYRIDOXAL 5'-PHOSPHATE SYNTHASE SUBUNIT SNO1-RELATED"/>
    <property type="match status" value="1"/>
</dbReference>
<keyword evidence="8" id="KW-0808">Transferase</keyword>
<evidence type="ECO:0000256" key="5">
    <source>
        <dbReference type="ARBA" id="ARBA00022962"/>
    </source>
</evidence>
<evidence type="ECO:0000256" key="6">
    <source>
        <dbReference type="ARBA" id="ARBA00023239"/>
    </source>
</evidence>
<evidence type="ECO:0000256" key="7">
    <source>
        <dbReference type="ARBA" id="ARBA00049534"/>
    </source>
</evidence>
<dbReference type="PROSITE" id="PS51130">
    <property type="entry name" value="PDXT_SNO_2"/>
    <property type="match status" value="1"/>
</dbReference>
<accession>A0ABY1VJR5</accession>
<dbReference type="InterPro" id="IPR002161">
    <property type="entry name" value="PdxT/SNO"/>
</dbReference>
<evidence type="ECO:0000256" key="1">
    <source>
        <dbReference type="ARBA" id="ARBA00008345"/>
    </source>
</evidence>
<evidence type="ECO:0000313" key="8">
    <source>
        <dbReference type="EMBL" id="SPT52369.1"/>
    </source>
</evidence>
<dbReference type="SUPFAM" id="SSF52317">
    <property type="entry name" value="Class I glutamine amidotransferase-like"/>
    <property type="match status" value="1"/>
</dbReference>
<dbReference type="Proteomes" id="UP000250006">
    <property type="component" value="Unassembled WGS sequence"/>
</dbReference>
<dbReference type="InterPro" id="IPR021196">
    <property type="entry name" value="PdxT/SNO_CS"/>
</dbReference>
<evidence type="ECO:0000256" key="2">
    <source>
        <dbReference type="ARBA" id="ARBA00012918"/>
    </source>
</evidence>
<dbReference type="GO" id="GO:0016740">
    <property type="term" value="F:transferase activity"/>
    <property type="evidence" value="ECO:0007669"/>
    <property type="project" value="UniProtKB-KW"/>
</dbReference>
<dbReference type="PIRSF" id="PIRSF005639">
    <property type="entry name" value="Glut_amidoT_SNO"/>
    <property type="match status" value="1"/>
</dbReference>
<evidence type="ECO:0000256" key="4">
    <source>
        <dbReference type="ARBA" id="ARBA00022898"/>
    </source>
</evidence>
<dbReference type="NCBIfam" id="TIGR03800">
    <property type="entry name" value="PLP_synth_Pdx2"/>
    <property type="match status" value="1"/>
</dbReference>
<dbReference type="PANTHER" id="PTHR31559">
    <property type="entry name" value="PYRIDOXAL 5'-PHOSPHATE SYNTHASE SUBUNIT SNO"/>
    <property type="match status" value="1"/>
</dbReference>
<evidence type="ECO:0000256" key="3">
    <source>
        <dbReference type="ARBA" id="ARBA00022801"/>
    </source>
</evidence>
<keyword evidence="5 8" id="KW-0315">Glutamine amidotransferase</keyword>
<sequence>MVSGRNVGVLALQGGVAEHARMVESLGHRARLVRRSTELSGLEALILPGGESTTLTRLLKAFDLTEALQEAANRLPVLGTCAGLILLSRLGVLDVDVERNAFGSQVDSATAQLPWRDGLVSAAFIRAPRVSRVGKGVEVCSTWHDPRRPEAERSVVGVAVKRECGQAIGVSFHPELTGDTTIHQELLA</sequence>
<dbReference type="EMBL" id="UAPQ01000001">
    <property type="protein sequence ID" value="SPT52369.1"/>
    <property type="molecule type" value="Genomic_DNA"/>
</dbReference>
<dbReference type="PROSITE" id="PS51273">
    <property type="entry name" value="GATASE_TYPE_1"/>
    <property type="match status" value="1"/>
</dbReference>
<dbReference type="Gene3D" id="3.40.50.880">
    <property type="match status" value="1"/>
</dbReference>
<reference evidence="8 9" key="1">
    <citation type="submission" date="2018-06" db="EMBL/GenBank/DDBJ databases">
        <authorList>
            <consortium name="Pathogen Informatics"/>
            <person name="Doyle S."/>
        </authorList>
    </citation>
    <scope>NUCLEOTIDE SEQUENCE [LARGE SCALE GENOMIC DNA]</scope>
    <source>
        <strain evidence="8 9">NCTC11535</strain>
    </source>
</reference>
<keyword evidence="9" id="KW-1185">Reference proteome</keyword>
<keyword evidence="4" id="KW-0663">Pyridoxal phosphate</keyword>
<evidence type="ECO:0000313" key="9">
    <source>
        <dbReference type="Proteomes" id="UP000250006"/>
    </source>
</evidence>
<keyword evidence="3" id="KW-0378">Hydrolase</keyword>
<organism evidence="8 9">
    <name type="scientific">Actinomyces bovis</name>
    <dbReference type="NCBI Taxonomy" id="1658"/>
    <lineage>
        <taxon>Bacteria</taxon>
        <taxon>Bacillati</taxon>
        <taxon>Actinomycetota</taxon>
        <taxon>Actinomycetes</taxon>
        <taxon>Actinomycetales</taxon>
        <taxon>Actinomycetaceae</taxon>
        <taxon>Actinomyces</taxon>
    </lineage>
</organism>
<keyword evidence="6" id="KW-0456">Lyase</keyword>
<name>A0ABY1VJR5_9ACTO</name>
<dbReference type="PROSITE" id="PS01236">
    <property type="entry name" value="PDXT_SNO_1"/>
    <property type="match status" value="1"/>
</dbReference>
<proteinExistence type="inferred from homology"/>
<dbReference type="InterPro" id="IPR029062">
    <property type="entry name" value="Class_I_gatase-like"/>
</dbReference>
<comment type="caution">
    <text evidence="8">The sequence shown here is derived from an EMBL/GenBank/DDBJ whole genome shotgun (WGS) entry which is preliminary data.</text>
</comment>
<comment type="similarity">
    <text evidence="1">Belongs to the glutaminase PdxT/SNO family.</text>
</comment>
<gene>
    <name evidence="8" type="primary">pdxT</name>
    <name evidence="8" type="ORF">NCTC11535_00016</name>
</gene>
<dbReference type="EC" id="3.5.1.2" evidence="2"/>
<protein>
    <recommendedName>
        <fullName evidence="2">glutaminase</fullName>
        <ecNumber evidence="2">3.5.1.2</ecNumber>
    </recommendedName>
</protein>
<dbReference type="Pfam" id="PF01174">
    <property type="entry name" value="SNO"/>
    <property type="match status" value="1"/>
</dbReference>
<comment type="catalytic activity">
    <reaction evidence="7">
        <text>L-glutamine + H2O = L-glutamate + NH4(+)</text>
        <dbReference type="Rhea" id="RHEA:15889"/>
        <dbReference type="ChEBI" id="CHEBI:15377"/>
        <dbReference type="ChEBI" id="CHEBI:28938"/>
        <dbReference type="ChEBI" id="CHEBI:29985"/>
        <dbReference type="ChEBI" id="CHEBI:58359"/>
        <dbReference type="EC" id="3.5.1.2"/>
    </reaction>
</comment>